<name>A0A061SAZ0_9CHLO</name>
<sequence length="88" mass="9297">MPCRPATLFPILIETRVGCRGTGSGMQTAPGVGLPHTLFEYIGSLLTSCLVAISLEDASPKNGIARGDPRRTAEELIPETAVPDSFNI</sequence>
<protein>
    <submittedName>
        <fullName evidence="1">Uncharacterized protein</fullName>
    </submittedName>
</protein>
<evidence type="ECO:0000313" key="1">
    <source>
        <dbReference type="EMBL" id="JAC80179.1"/>
    </source>
</evidence>
<organism evidence="1">
    <name type="scientific">Tetraselmis sp. GSL018</name>
    <dbReference type="NCBI Taxonomy" id="582737"/>
    <lineage>
        <taxon>Eukaryota</taxon>
        <taxon>Viridiplantae</taxon>
        <taxon>Chlorophyta</taxon>
        <taxon>core chlorophytes</taxon>
        <taxon>Chlorodendrophyceae</taxon>
        <taxon>Chlorodendrales</taxon>
        <taxon>Chlorodendraceae</taxon>
        <taxon>Tetraselmis</taxon>
    </lineage>
</organism>
<proteinExistence type="predicted"/>
<accession>A0A061SAZ0</accession>
<dbReference type="EMBL" id="GBEZ01005093">
    <property type="protein sequence ID" value="JAC80179.1"/>
    <property type="molecule type" value="Transcribed_RNA"/>
</dbReference>
<dbReference type="AlphaFoldDB" id="A0A061SAZ0"/>
<reference evidence="1" key="1">
    <citation type="submission" date="2014-05" db="EMBL/GenBank/DDBJ databases">
        <title>The transcriptome of the halophilic microalga Tetraselmis sp. GSL018 isolated from the Great Salt Lake, Utah.</title>
        <authorList>
            <person name="Jinkerson R.E."/>
            <person name="D'Adamo S."/>
            <person name="Posewitz M.C."/>
        </authorList>
    </citation>
    <scope>NUCLEOTIDE SEQUENCE</scope>
    <source>
        <strain evidence="1">GSL018</strain>
    </source>
</reference>
<gene>
    <name evidence="1" type="ORF">TSPGSL018_10873</name>
</gene>